<comment type="caution">
    <text evidence="6">The sequence shown here is derived from an EMBL/GenBank/DDBJ whole genome shotgun (WGS) entry which is preliminary data.</text>
</comment>
<gene>
    <name evidence="6" type="ORF">PC9H_003094</name>
</gene>
<dbReference type="SUPFAM" id="SSF50129">
    <property type="entry name" value="GroES-like"/>
    <property type="match status" value="1"/>
</dbReference>
<keyword evidence="7" id="KW-1185">Reference proteome</keyword>
<organism evidence="6 7">
    <name type="scientific">Pleurotus ostreatus</name>
    <name type="common">Oyster mushroom</name>
    <name type="synonym">White-rot fungus</name>
    <dbReference type="NCBI Taxonomy" id="5322"/>
    <lineage>
        <taxon>Eukaryota</taxon>
        <taxon>Fungi</taxon>
        <taxon>Dikarya</taxon>
        <taxon>Basidiomycota</taxon>
        <taxon>Agaricomycotina</taxon>
        <taxon>Agaricomycetes</taxon>
        <taxon>Agaricomycetidae</taxon>
        <taxon>Agaricales</taxon>
        <taxon>Pleurotineae</taxon>
        <taxon>Pleurotaceae</taxon>
        <taxon>Pleurotus</taxon>
    </lineage>
</organism>
<dbReference type="InterPro" id="IPR013149">
    <property type="entry name" value="ADH-like_C"/>
</dbReference>
<dbReference type="Proteomes" id="UP000623687">
    <property type="component" value="Unassembled WGS sequence"/>
</dbReference>
<dbReference type="AlphaFoldDB" id="A0A8H7DV10"/>
<keyword evidence="2" id="KW-0560">Oxidoreductase</keyword>
<dbReference type="FunFam" id="3.40.50.720:FF:000053">
    <property type="entry name" value="Quinone oxidoreductase 1"/>
    <property type="match status" value="1"/>
</dbReference>
<dbReference type="GO" id="GO:0035925">
    <property type="term" value="F:mRNA 3'-UTR AU-rich region binding"/>
    <property type="evidence" value="ECO:0007669"/>
    <property type="project" value="TreeGrafter"/>
</dbReference>
<evidence type="ECO:0000313" key="7">
    <source>
        <dbReference type="Proteomes" id="UP000623687"/>
    </source>
</evidence>
<dbReference type="InterPro" id="IPR020843">
    <property type="entry name" value="ER"/>
</dbReference>
<reference evidence="6" key="1">
    <citation type="submission" date="2019-07" db="EMBL/GenBank/DDBJ databases">
        <authorList>
            <person name="Palmer J.M."/>
        </authorList>
    </citation>
    <scope>NUCLEOTIDE SEQUENCE</scope>
    <source>
        <strain evidence="6">PC9</strain>
    </source>
</reference>
<dbReference type="GO" id="GO:0070402">
    <property type="term" value="F:NADPH binding"/>
    <property type="evidence" value="ECO:0007669"/>
    <property type="project" value="TreeGrafter"/>
</dbReference>
<dbReference type="Pfam" id="PF08240">
    <property type="entry name" value="ADH_N"/>
    <property type="match status" value="1"/>
</dbReference>
<evidence type="ECO:0000259" key="5">
    <source>
        <dbReference type="SMART" id="SM00829"/>
    </source>
</evidence>
<feature type="domain" description="Enoyl reductase (ER)" evidence="5">
    <location>
        <begin position="16"/>
        <end position="338"/>
    </location>
</feature>
<evidence type="ECO:0000313" key="6">
    <source>
        <dbReference type="EMBL" id="KAF7436265.1"/>
    </source>
</evidence>
<dbReference type="InterPro" id="IPR013154">
    <property type="entry name" value="ADH-like_N"/>
</dbReference>
<dbReference type="RefSeq" id="XP_036634164.1">
    <property type="nucleotide sequence ID" value="XM_036772691.1"/>
</dbReference>
<dbReference type="Pfam" id="PF00107">
    <property type="entry name" value="ADH_zinc_N"/>
    <property type="match status" value="1"/>
</dbReference>
<keyword evidence="1" id="KW-0521">NADP</keyword>
<evidence type="ECO:0000256" key="2">
    <source>
        <dbReference type="ARBA" id="ARBA00023002"/>
    </source>
</evidence>
<proteinExistence type="predicted"/>
<dbReference type="EMBL" id="JACETU010000002">
    <property type="protein sequence ID" value="KAF7436265.1"/>
    <property type="molecule type" value="Genomic_DNA"/>
</dbReference>
<dbReference type="PANTHER" id="PTHR48106:SF13">
    <property type="entry name" value="QUINONE OXIDOREDUCTASE-RELATED"/>
    <property type="match status" value="1"/>
</dbReference>
<dbReference type="Gene3D" id="3.40.50.720">
    <property type="entry name" value="NAD(P)-binding Rossmann-like Domain"/>
    <property type="match status" value="1"/>
</dbReference>
<evidence type="ECO:0000256" key="1">
    <source>
        <dbReference type="ARBA" id="ARBA00022857"/>
    </source>
</evidence>
<dbReference type="InterPro" id="IPR036291">
    <property type="entry name" value="NAD(P)-bd_dom_sf"/>
</dbReference>
<dbReference type="InterPro" id="IPR047618">
    <property type="entry name" value="QOR-like"/>
</dbReference>
<dbReference type="SUPFAM" id="SSF51735">
    <property type="entry name" value="NAD(P)-binding Rossmann-fold domains"/>
    <property type="match status" value="1"/>
</dbReference>
<protein>
    <recommendedName>
        <fullName evidence="4">Probable quinone oxidoreductase</fullName>
    </recommendedName>
    <alternativeName>
        <fullName evidence="3">NADPH:quinone reductase</fullName>
    </alternativeName>
</protein>
<dbReference type="SMART" id="SM00829">
    <property type="entry name" value="PKS_ER"/>
    <property type="match status" value="1"/>
</dbReference>
<dbReference type="VEuPathDB" id="FungiDB:PC9H_003094"/>
<dbReference type="CDD" id="cd05286">
    <property type="entry name" value="QOR2"/>
    <property type="match status" value="1"/>
</dbReference>
<dbReference type="GeneID" id="59372912"/>
<accession>A0A8H7DV10</accession>
<dbReference type="PANTHER" id="PTHR48106">
    <property type="entry name" value="QUINONE OXIDOREDUCTASE PIG3-RELATED"/>
    <property type="match status" value="1"/>
</dbReference>
<sequence length="341" mass="36684">MSIPTNVDAITISKTGGIEVIEKTTVKLDDDPSHIIVKVEYCGVNFIDIYHRQGVFPLKEFPAVLGKEAAGTIVRLPLASDVLENEDYQKRGYKVGDIVAVDFVPAGAFATYVSLPFKTVYRVGSSVTSLTAAASLVQGLTAVTFFEEAYQVKKGDTILIHTVAGGLGLLFTQLAKHRGATVIGTTSTSEKATLAKSYGADYVILYKSEDTVTRVLEITNGEGVNAIFDGVGKDTFDNNFKMIRRKGTIVVVGNASGLPAPFPVLKLVERNITILRPTMNNYLFTPSETLNYGNVLFSLIAQGVIKLNVVKELPFTADGVKQAQKDLAGGITTGKLVIKVE</sequence>
<dbReference type="OrthoDB" id="48317at2759"/>
<dbReference type="Gene3D" id="3.90.180.10">
    <property type="entry name" value="Medium-chain alcohol dehydrogenases, catalytic domain"/>
    <property type="match status" value="1"/>
</dbReference>
<dbReference type="GO" id="GO:0003960">
    <property type="term" value="F:quinone reductase (NADPH) activity"/>
    <property type="evidence" value="ECO:0007669"/>
    <property type="project" value="InterPro"/>
</dbReference>
<evidence type="ECO:0000256" key="3">
    <source>
        <dbReference type="ARBA" id="ARBA00043088"/>
    </source>
</evidence>
<name>A0A8H7DV10_PLEOS</name>
<dbReference type="GO" id="GO:0005829">
    <property type="term" value="C:cytosol"/>
    <property type="evidence" value="ECO:0007669"/>
    <property type="project" value="TreeGrafter"/>
</dbReference>
<dbReference type="InterPro" id="IPR011032">
    <property type="entry name" value="GroES-like_sf"/>
</dbReference>
<evidence type="ECO:0000256" key="4">
    <source>
        <dbReference type="ARBA" id="ARBA00070796"/>
    </source>
</evidence>